<keyword evidence="2" id="KW-1185">Reference proteome</keyword>
<gene>
    <name evidence="1" type="ORF">GA0061070_1008118</name>
</gene>
<proteinExistence type="predicted"/>
<name>A0A1C4BRG5_9ENTR</name>
<dbReference type="AlphaFoldDB" id="A0A1C4BRG5"/>
<dbReference type="Proteomes" id="UP000198515">
    <property type="component" value="Unassembled WGS sequence"/>
</dbReference>
<dbReference type="EMBL" id="FMBC01000008">
    <property type="protein sequence ID" value="SCC09485.1"/>
    <property type="molecule type" value="Genomic_DNA"/>
</dbReference>
<sequence length="51" mass="6130">MLQRPVTAIRHCGMRDYLYSGTNTMPEYFYQKEIRSMRLQKFQLGCIRIAN</sequence>
<evidence type="ECO:0000313" key="1">
    <source>
        <dbReference type="EMBL" id="SCC09485.1"/>
    </source>
</evidence>
<organism evidence="1 2">
    <name type="scientific">Kosakonia oryziphila</name>
    <dbReference type="NCBI Taxonomy" id="1005667"/>
    <lineage>
        <taxon>Bacteria</taxon>
        <taxon>Pseudomonadati</taxon>
        <taxon>Pseudomonadota</taxon>
        <taxon>Gammaproteobacteria</taxon>
        <taxon>Enterobacterales</taxon>
        <taxon>Enterobacteriaceae</taxon>
        <taxon>Kosakonia</taxon>
    </lineage>
</organism>
<reference evidence="2" key="1">
    <citation type="submission" date="2016-08" db="EMBL/GenBank/DDBJ databases">
        <authorList>
            <person name="Varghese N."/>
            <person name="Submissions Spin"/>
        </authorList>
    </citation>
    <scope>NUCLEOTIDE SEQUENCE [LARGE SCALE GENOMIC DNA]</scope>
    <source>
        <strain evidence="2">REICA_142</strain>
    </source>
</reference>
<evidence type="ECO:0000313" key="2">
    <source>
        <dbReference type="Proteomes" id="UP000198515"/>
    </source>
</evidence>
<protein>
    <submittedName>
        <fullName evidence="1">Uncharacterized protein</fullName>
    </submittedName>
</protein>
<accession>A0A1C4BRG5</accession>